<protein>
    <submittedName>
        <fullName evidence="1">Uncharacterized protein</fullName>
    </submittedName>
</protein>
<comment type="caution">
    <text evidence="1">The sequence shown here is derived from an EMBL/GenBank/DDBJ whole genome shotgun (WGS) entry which is preliminary data.</text>
</comment>
<evidence type="ECO:0000313" key="2">
    <source>
        <dbReference type="Proteomes" id="UP001066276"/>
    </source>
</evidence>
<gene>
    <name evidence="1" type="ORF">NDU88_006682</name>
</gene>
<dbReference type="Proteomes" id="UP001066276">
    <property type="component" value="Chromosome 1_1"/>
</dbReference>
<dbReference type="AlphaFoldDB" id="A0AAV7X205"/>
<sequence length="105" mass="10718">MEVPIEWLAAAGVGDMGLEATTRDVPREFWPPEVGAAILVPGAGGGTLVRGGGGVGPLWICLGWARACAEWRGWPGKSRNAVRAGSYGLSVREQGGDFAILGGGG</sequence>
<organism evidence="1 2">
    <name type="scientific">Pleurodeles waltl</name>
    <name type="common">Iberian ribbed newt</name>
    <dbReference type="NCBI Taxonomy" id="8319"/>
    <lineage>
        <taxon>Eukaryota</taxon>
        <taxon>Metazoa</taxon>
        <taxon>Chordata</taxon>
        <taxon>Craniata</taxon>
        <taxon>Vertebrata</taxon>
        <taxon>Euteleostomi</taxon>
        <taxon>Amphibia</taxon>
        <taxon>Batrachia</taxon>
        <taxon>Caudata</taxon>
        <taxon>Salamandroidea</taxon>
        <taxon>Salamandridae</taxon>
        <taxon>Pleurodelinae</taxon>
        <taxon>Pleurodeles</taxon>
    </lineage>
</organism>
<dbReference type="EMBL" id="JANPWB010000001">
    <property type="protein sequence ID" value="KAJ1219111.1"/>
    <property type="molecule type" value="Genomic_DNA"/>
</dbReference>
<proteinExistence type="predicted"/>
<reference evidence="1" key="1">
    <citation type="journal article" date="2022" name="bioRxiv">
        <title>Sequencing and chromosome-scale assembly of the giantPleurodeles waltlgenome.</title>
        <authorList>
            <person name="Brown T."/>
            <person name="Elewa A."/>
            <person name="Iarovenko S."/>
            <person name="Subramanian E."/>
            <person name="Araus A.J."/>
            <person name="Petzold A."/>
            <person name="Susuki M."/>
            <person name="Suzuki K.-i.T."/>
            <person name="Hayashi T."/>
            <person name="Toyoda A."/>
            <person name="Oliveira C."/>
            <person name="Osipova E."/>
            <person name="Leigh N.D."/>
            <person name="Simon A."/>
            <person name="Yun M.H."/>
        </authorList>
    </citation>
    <scope>NUCLEOTIDE SEQUENCE</scope>
    <source>
        <strain evidence="1">20211129_DDA</strain>
        <tissue evidence="1">Liver</tissue>
    </source>
</reference>
<name>A0AAV7X205_PLEWA</name>
<evidence type="ECO:0000313" key="1">
    <source>
        <dbReference type="EMBL" id="KAJ1219111.1"/>
    </source>
</evidence>
<accession>A0AAV7X205</accession>
<keyword evidence="2" id="KW-1185">Reference proteome</keyword>